<dbReference type="EC" id="1.17.1.9" evidence="2"/>
<dbReference type="Pfam" id="PF11390">
    <property type="entry name" value="FdsD"/>
    <property type="match status" value="1"/>
</dbReference>
<dbReference type="EMBL" id="LT962688">
    <property type="protein sequence ID" value="SOR27529.1"/>
    <property type="molecule type" value="Genomic_DNA"/>
</dbReference>
<gene>
    <name evidence="2" type="primary">fdh2D</name>
    <name evidence="2" type="ORF">TK0001_0927</name>
</gene>
<dbReference type="Proteomes" id="UP000233769">
    <property type="component" value="Chromosome tk0001"/>
</dbReference>
<sequence length="113" mass="12506">MREREGALPNQIQPSAGMSATTINDRLVRMANQIALFFRSYPEEEAVSGIHKHIVAFWTPKMRRDLEGYAEEAGERLDALVHRALHEDPAVESPVRPATRDPQLVGEGASDAG</sequence>
<organism evidence="2 3">
    <name type="scientific">Methylorubrum extorquens</name>
    <name type="common">Methylobacterium dichloromethanicum</name>
    <name type="synonym">Methylobacterium extorquens</name>
    <dbReference type="NCBI Taxonomy" id="408"/>
    <lineage>
        <taxon>Bacteria</taxon>
        <taxon>Pseudomonadati</taxon>
        <taxon>Pseudomonadota</taxon>
        <taxon>Alphaproteobacteria</taxon>
        <taxon>Hyphomicrobiales</taxon>
        <taxon>Methylobacteriaceae</taxon>
        <taxon>Methylorubrum</taxon>
    </lineage>
</organism>
<dbReference type="AlphaFoldDB" id="A0A2N9AJK1"/>
<evidence type="ECO:0000313" key="2">
    <source>
        <dbReference type="EMBL" id="SOR27529.1"/>
    </source>
</evidence>
<protein>
    <submittedName>
        <fullName evidence="2">NAD-linked formate dehydrogenase, Molybdenum containing, delta subunit</fullName>
        <ecNumber evidence="2">1.17.1.9</ecNumber>
    </submittedName>
</protein>
<feature type="region of interest" description="Disordered" evidence="1">
    <location>
        <begin position="87"/>
        <end position="113"/>
    </location>
</feature>
<accession>A0A2N9AJK1</accession>
<name>A0A2N9AJK1_METEX</name>
<dbReference type="InterPro" id="IPR021074">
    <property type="entry name" value="Formate_DH_dsu"/>
</dbReference>
<evidence type="ECO:0000313" key="3">
    <source>
        <dbReference type="Proteomes" id="UP000233769"/>
    </source>
</evidence>
<keyword evidence="2" id="KW-0560">Oxidoreductase</keyword>
<dbReference type="GO" id="GO:0008863">
    <property type="term" value="F:formate dehydrogenase (NAD+) activity"/>
    <property type="evidence" value="ECO:0007669"/>
    <property type="project" value="UniProtKB-EC"/>
</dbReference>
<proteinExistence type="predicted"/>
<reference evidence="3" key="1">
    <citation type="submission" date="2017-10" db="EMBL/GenBank/DDBJ databases">
        <authorList>
            <person name="Regsiter A."/>
            <person name="William W."/>
        </authorList>
    </citation>
    <scope>NUCLEOTIDE SEQUENCE [LARGE SCALE GENOMIC DNA]</scope>
</reference>
<evidence type="ECO:0000256" key="1">
    <source>
        <dbReference type="SAM" id="MobiDB-lite"/>
    </source>
</evidence>